<keyword evidence="5" id="KW-1015">Disulfide bond</keyword>
<keyword evidence="8" id="KW-1185">Reference proteome</keyword>
<keyword evidence="2" id="KW-0479">Metal-binding</keyword>
<dbReference type="Pfam" id="PF00355">
    <property type="entry name" value="Rieske"/>
    <property type="match status" value="1"/>
</dbReference>
<dbReference type="SUPFAM" id="SSF50022">
    <property type="entry name" value="ISP domain"/>
    <property type="match status" value="1"/>
</dbReference>
<gene>
    <name evidence="7" type="ORF">F8154_12930</name>
</gene>
<dbReference type="GO" id="GO:0005737">
    <property type="term" value="C:cytoplasm"/>
    <property type="evidence" value="ECO:0007669"/>
    <property type="project" value="TreeGrafter"/>
</dbReference>
<dbReference type="RefSeq" id="WP_151862046.1">
    <property type="nucleotide sequence ID" value="NZ_WBZC01000057.1"/>
</dbReference>
<dbReference type="InterPro" id="IPR006076">
    <property type="entry name" value="FAD-dep_OxRdtase"/>
</dbReference>
<dbReference type="EMBL" id="WBZC01000057">
    <property type="protein sequence ID" value="KAB3531328.1"/>
    <property type="molecule type" value="Genomic_DNA"/>
</dbReference>
<organism evidence="7 8">
    <name type="scientific">Alkaliphilus pronyensis</name>
    <dbReference type="NCBI Taxonomy" id="1482732"/>
    <lineage>
        <taxon>Bacteria</taxon>
        <taxon>Bacillati</taxon>
        <taxon>Bacillota</taxon>
        <taxon>Clostridia</taxon>
        <taxon>Peptostreptococcales</taxon>
        <taxon>Natronincolaceae</taxon>
        <taxon>Alkaliphilus</taxon>
    </lineage>
</organism>
<keyword evidence="1" id="KW-0001">2Fe-2S</keyword>
<keyword evidence="4" id="KW-0411">Iron-sulfur</keyword>
<dbReference type="GO" id="GO:0004497">
    <property type="term" value="F:monooxygenase activity"/>
    <property type="evidence" value="ECO:0007669"/>
    <property type="project" value="UniProtKB-ARBA"/>
</dbReference>
<dbReference type="PROSITE" id="PS51296">
    <property type="entry name" value="RIESKE"/>
    <property type="match status" value="1"/>
</dbReference>
<dbReference type="GO" id="GO:0016020">
    <property type="term" value="C:membrane"/>
    <property type="evidence" value="ECO:0007669"/>
    <property type="project" value="InterPro"/>
</dbReference>
<dbReference type="InterPro" id="IPR036922">
    <property type="entry name" value="Rieske_2Fe-2S_sf"/>
</dbReference>
<dbReference type="PRINTS" id="PR00162">
    <property type="entry name" value="RIESKE"/>
</dbReference>
<evidence type="ECO:0000256" key="3">
    <source>
        <dbReference type="ARBA" id="ARBA00023004"/>
    </source>
</evidence>
<dbReference type="GO" id="GO:0046872">
    <property type="term" value="F:metal ion binding"/>
    <property type="evidence" value="ECO:0007669"/>
    <property type="project" value="UniProtKB-KW"/>
</dbReference>
<evidence type="ECO:0000313" key="7">
    <source>
        <dbReference type="EMBL" id="KAB3531328.1"/>
    </source>
</evidence>
<dbReference type="PANTHER" id="PTHR13847:SF274">
    <property type="entry name" value="RIESKE 2FE-2S IRON-SULFUR PROTEIN YHFW-RELATED"/>
    <property type="match status" value="1"/>
</dbReference>
<dbReference type="PANTHER" id="PTHR13847">
    <property type="entry name" value="SARCOSINE DEHYDROGENASE-RELATED"/>
    <property type="match status" value="1"/>
</dbReference>
<reference evidence="7 8" key="1">
    <citation type="submission" date="2019-10" db="EMBL/GenBank/DDBJ databases">
        <title>Alkaliphilus serpentinus sp. nov. and Alkaliphilus pronyensis sp. nov., two novel anaerobic alkaliphilic species isolated from the serpentinized-hosted hydrothermal field of the Prony Bay (New Caledonia).</title>
        <authorList>
            <person name="Postec A."/>
        </authorList>
    </citation>
    <scope>NUCLEOTIDE SEQUENCE [LARGE SCALE GENOMIC DNA]</scope>
    <source>
        <strain evidence="7 8">LacV</strain>
    </source>
</reference>
<evidence type="ECO:0000259" key="6">
    <source>
        <dbReference type="PROSITE" id="PS51296"/>
    </source>
</evidence>
<feature type="domain" description="Rieske" evidence="6">
    <location>
        <begin position="423"/>
        <end position="508"/>
    </location>
</feature>
<proteinExistence type="predicted"/>
<dbReference type="Gene3D" id="3.30.9.10">
    <property type="entry name" value="D-Amino Acid Oxidase, subunit A, domain 2"/>
    <property type="match status" value="1"/>
</dbReference>
<dbReference type="OrthoDB" id="9767869at2"/>
<dbReference type="SUPFAM" id="SSF51905">
    <property type="entry name" value="FAD/NAD(P)-binding domain"/>
    <property type="match status" value="1"/>
</dbReference>
<dbReference type="CDD" id="cd03477">
    <property type="entry name" value="Rieske_YhfW_C"/>
    <property type="match status" value="1"/>
</dbReference>
<dbReference type="AlphaFoldDB" id="A0A6I0F6N3"/>
<dbReference type="Gene3D" id="3.50.50.60">
    <property type="entry name" value="FAD/NAD(P)-binding domain"/>
    <property type="match status" value="1"/>
</dbReference>
<evidence type="ECO:0000313" key="8">
    <source>
        <dbReference type="Proteomes" id="UP000432715"/>
    </source>
</evidence>
<dbReference type="InterPro" id="IPR036188">
    <property type="entry name" value="FAD/NAD-bd_sf"/>
</dbReference>
<dbReference type="InterPro" id="IPR038010">
    <property type="entry name" value="YhfW_C"/>
</dbReference>
<dbReference type="Proteomes" id="UP000432715">
    <property type="component" value="Unassembled WGS sequence"/>
</dbReference>
<evidence type="ECO:0000256" key="2">
    <source>
        <dbReference type="ARBA" id="ARBA00022723"/>
    </source>
</evidence>
<dbReference type="GO" id="GO:0016705">
    <property type="term" value="F:oxidoreductase activity, acting on paired donors, with incorporation or reduction of molecular oxygen"/>
    <property type="evidence" value="ECO:0007669"/>
    <property type="project" value="UniProtKB-ARBA"/>
</dbReference>
<dbReference type="Pfam" id="PF01266">
    <property type="entry name" value="DAO"/>
    <property type="match status" value="1"/>
</dbReference>
<evidence type="ECO:0000256" key="5">
    <source>
        <dbReference type="ARBA" id="ARBA00023157"/>
    </source>
</evidence>
<evidence type="ECO:0000256" key="4">
    <source>
        <dbReference type="ARBA" id="ARBA00023014"/>
    </source>
</evidence>
<dbReference type="InterPro" id="IPR005805">
    <property type="entry name" value="Rieske_Fe-S_prot_C"/>
</dbReference>
<name>A0A6I0F6N3_9FIRM</name>
<comment type="caution">
    <text evidence="7">The sequence shown here is derived from an EMBL/GenBank/DDBJ whole genome shotgun (WGS) entry which is preliminary data.</text>
</comment>
<keyword evidence="3" id="KW-0408">Iron</keyword>
<sequence>MNEDTKIPLTPESYWRSSTKIQSFEALKNDIDTEVAIVGGGITGIISAYLLLQEGIRVALIDASSILYRTTAHTSAKISVQHNLIYDELIQHIGIEKAKMYYTANKDALDFYKDIIKKHNIECDLSKEDSYVYTTSNDSVNKIMKEASAYQKLGIEGEYLEDLPIPVDIKGAVVMKNQAQFHPLKFLQVLVREIIGMKGSIYENTTAVDIETGDKLKVITRRGNVINCKSVIISSHFPFYGIKGLYFSKMYPEASYVLGVKLKTEYPGGMYISADDPKRSLRYTDYNGEKLVLIGGESHVTGKDKETMEHYYALKAFGEETFGLSEVLYRWSTQDLTTLDNIPYIGRLTANNKNIFVATGYKKWGMTNSVVAANLLRDLILERDNPYVDIFTPSRFNPDPSIKNYIKFNTNVAKKFFSGRLKPTYRSLESLKNDEGAVVIVDGKKAGAYRDIDGELHVVSNMCPHLGCMLNWNHGERTWDCPCHGSRFSIDGSVIEGPSEAGLKKLQI</sequence>
<dbReference type="InterPro" id="IPR017941">
    <property type="entry name" value="Rieske_2Fe-2S"/>
</dbReference>
<evidence type="ECO:0000256" key="1">
    <source>
        <dbReference type="ARBA" id="ARBA00022714"/>
    </source>
</evidence>
<dbReference type="GO" id="GO:0051537">
    <property type="term" value="F:2 iron, 2 sulfur cluster binding"/>
    <property type="evidence" value="ECO:0007669"/>
    <property type="project" value="UniProtKB-KW"/>
</dbReference>
<accession>A0A6I0F6N3</accession>
<protein>
    <submittedName>
        <fullName evidence="7">FAD-dependent oxidoreductase</fullName>
    </submittedName>
</protein>
<dbReference type="FunFam" id="2.102.10.10:FF:000014">
    <property type="entry name" value="Oxidoreductase, FAD dependent"/>
    <property type="match status" value="1"/>
</dbReference>
<dbReference type="Gene3D" id="2.102.10.10">
    <property type="entry name" value="Rieske [2Fe-2S] iron-sulphur domain"/>
    <property type="match status" value="1"/>
</dbReference>